<evidence type="ECO:0000256" key="1">
    <source>
        <dbReference type="SAM" id="MobiDB-lite"/>
    </source>
</evidence>
<dbReference type="AlphaFoldDB" id="A0A4S4MZH8"/>
<sequence length="76" mass="8246">MSNSTHKKKQSSSRHNAQRLEAGSKSTSLAEKRGGRIGKKTISRARLADMTAELDGQFAQTVYSSAQLPEVSNIVL</sequence>
<organism evidence="2 3">
    <name type="scientific">Antrodiella citrinella</name>
    <dbReference type="NCBI Taxonomy" id="2447956"/>
    <lineage>
        <taxon>Eukaryota</taxon>
        <taxon>Fungi</taxon>
        <taxon>Dikarya</taxon>
        <taxon>Basidiomycota</taxon>
        <taxon>Agaricomycotina</taxon>
        <taxon>Agaricomycetes</taxon>
        <taxon>Polyporales</taxon>
        <taxon>Steccherinaceae</taxon>
        <taxon>Antrodiella</taxon>
    </lineage>
</organism>
<gene>
    <name evidence="2" type="ORF">EUX98_g3391</name>
</gene>
<dbReference type="OrthoDB" id="10515783at2759"/>
<evidence type="ECO:0000313" key="2">
    <source>
        <dbReference type="EMBL" id="THH30821.1"/>
    </source>
</evidence>
<keyword evidence="3" id="KW-1185">Reference proteome</keyword>
<feature type="region of interest" description="Disordered" evidence="1">
    <location>
        <begin position="1"/>
        <end position="37"/>
    </location>
</feature>
<comment type="caution">
    <text evidence="2">The sequence shown here is derived from an EMBL/GenBank/DDBJ whole genome shotgun (WGS) entry which is preliminary data.</text>
</comment>
<proteinExistence type="predicted"/>
<dbReference type="Proteomes" id="UP000308730">
    <property type="component" value="Unassembled WGS sequence"/>
</dbReference>
<accession>A0A4S4MZH8</accession>
<protein>
    <submittedName>
        <fullName evidence="2">Uncharacterized protein</fullName>
    </submittedName>
</protein>
<feature type="compositionally biased region" description="Basic residues" evidence="1">
    <location>
        <begin position="1"/>
        <end position="12"/>
    </location>
</feature>
<evidence type="ECO:0000313" key="3">
    <source>
        <dbReference type="Proteomes" id="UP000308730"/>
    </source>
</evidence>
<dbReference type="EMBL" id="SGPM01000067">
    <property type="protein sequence ID" value="THH30821.1"/>
    <property type="molecule type" value="Genomic_DNA"/>
</dbReference>
<name>A0A4S4MZH8_9APHY</name>
<reference evidence="2 3" key="1">
    <citation type="submission" date="2019-02" db="EMBL/GenBank/DDBJ databases">
        <title>Genome sequencing of the rare red list fungi Antrodiella citrinella (Flaviporus citrinellus).</title>
        <authorList>
            <person name="Buettner E."/>
            <person name="Kellner H."/>
        </authorList>
    </citation>
    <scope>NUCLEOTIDE SEQUENCE [LARGE SCALE GENOMIC DNA]</scope>
    <source>
        <strain evidence="2 3">DSM 108506</strain>
    </source>
</reference>